<gene>
    <name evidence="2" type="ORF">P5G61_00425</name>
</gene>
<reference evidence="2" key="1">
    <citation type="submission" date="2023-03" db="EMBL/GenBank/DDBJ databases">
        <title>MT1 and MT2 Draft Genomes of Novel Species.</title>
        <authorList>
            <person name="Venkateswaran K."/>
        </authorList>
    </citation>
    <scope>NUCLEOTIDE SEQUENCE</scope>
    <source>
        <strain evidence="2">F6_3S_P_1C</strain>
    </source>
</reference>
<keyword evidence="3" id="KW-1185">Reference proteome</keyword>
<feature type="domain" description="Core" evidence="1">
    <location>
        <begin position="5"/>
        <end position="105"/>
    </location>
</feature>
<protein>
    <submittedName>
        <fullName evidence="2">Iron-sulfur cluster biosynthesis family protein</fullName>
    </submittedName>
</protein>
<comment type="caution">
    <text evidence="2">The sequence shown here is derived from an EMBL/GenBank/DDBJ whole genome shotgun (WGS) entry which is preliminary data.</text>
</comment>
<name>A0ABT8J3L8_9BACL</name>
<dbReference type="RefSeq" id="WP_236642207.1">
    <property type="nucleotide sequence ID" value="NZ_JAROCD010000001.1"/>
</dbReference>
<dbReference type="InterPro" id="IPR000361">
    <property type="entry name" value="ATAP_core_dom"/>
</dbReference>
<dbReference type="SUPFAM" id="SSF89360">
    <property type="entry name" value="HesB-like domain"/>
    <property type="match status" value="1"/>
</dbReference>
<sequence>MNDVMIIQVSPLAESRLNAMLGDRPGYFKLFYDTDGCGCDGTAVLLIVSEPDSDDIRIESDSLPFLINKQQQIYFEPCLRLQSENSFPSYRLSSDSMIYGSNVKAHDLRDTADTSPQPLSWFVR</sequence>
<dbReference type="InterPro" id="IPR035903">
    <property type="entry name" value="HesB-like_dom_sf"/>
</dbReference>
<evidence type="ECO:0000259" key="1">
    <source>
        <dbReference type="Pfam" id="PF01521"/>
    </source>
</evidence>
<evidence type="ECO:0000313" key="2">
    <source>
        <dbReference type="EMBL" id="MDN4599675.1"/>
    </source>
</evidence>
<accession>A0ABT8J3L8</accession>
<proteinExistence type="predicted"/>
<dbReference type="EMBL" id="JAROCD010000001">
    <property type="protein sequence ID" value="MDN4599675.1"/>
    <property type="molecule type" value="Genomic_DNA"/>
</dbReference>
<dbReference type="Gene3D" id="2.60.300.12">
    <property type="entry name" value="HesB-like domain"/>
    <property type="match status" value="1"/>
</dbReference>
<dbReference type="Proteomes" id="UP001174205">
    <property type="component" value="Unassembled WGS sequence"/>
</dbReference>
<organism evidence="2 3">
    <name type="scientific">Paenibacillus vandeheii</name>
    <dbReference type="NCBI Taxonomy" id="3035917"/>
    <lineage>
        <taxon>Bacteria</taxon>
        <taxon>Bacillati</taxon>
        <taxon>Bacillota</taxon>
        <taxon>Bacilli</taxon>
        <taxon>Bacillales</taxon>
        <taxon>Paenibacillaceae</taxon>
        <taxon>Paenibacillus</taxon>
    </lineage>
</organism>
<evidence type="ECO:0000313" key="3">
    <source>
        <dbReference type="Proteomes" id="UP001174205"/>
    </source>
</evidence>
<dbReference type="Pfam" id="PF01521">
    <property type="entry name" value="Fe-S_biosyn"/>
    <property type="match status" value="1"/>
</dbReference>